<comment type="caution">
    <text evidence="2">The sequence shown here is derived from an EMBL/GenBank/DDBJ whole genome shotgun (WGS) entry which is preliminary data.</text>
</comment>
<evidence type="ECO:0000256" key="1">
    <source>
        <dbReference type="SAM" id="MobiDB-lite"/>
    </source>
</evidence>
<proteinExistence type="predicted"/>
<evidence type="ECO:0000313" key="2">
    <source>
        <dbReference type="EMBL" id="KKN81062.1"/>
    </source>
</evidence>
<dbReference type="EMBL" id="LAZR01000220">
    <property type="protein sequence ID" value="KKN81062.1"/>
    <property type="molecule type" value="Genomic_DNA"/>
</dbReference>
<feature type="region of interest" description="Disordered" evidence="1">
    <location>
        <begin position="1"/>
        <end position="26"/>
    </location>
</feature>
<name>A0A0F9U175_9ZZZZ</name>
<accession>A0A0F9U175</accession>
<gene>
    <name evidence="2" type="ORF">LCGC14_0322810</name>
</gene>
<dbReference type="AlphaFoldDB" id="A0A0F9U175"/>
<reference evidence="2" key="1">
    <citation type="journal article" date="2015" name="Nature">
        <title>Complex archaea that bridge the gap between prokaryotes and eukaryotes.</title>
        <authorList>
            <person name="Spang A."/>
            <person name="Saw J.H."/>
            <person name="Jorgensen S.L."/>
            <person name="Zaremba-Niedzwiedzka K."/>
            <person name="Martijn J."/>
            <person name="Lind A.E."/>
            <person name="van Eijk R."/>
            <person name="Schleper C."/>
            <person name="Guy L."/>
            <person name="Ettema T.J."/>
        </authorList>
    </citation>
    <scope>NUCLEOTIDE SEQUENCE</scope>
</reference>
<protein>
    <submittedName>
        <fullName evidence="2">Uncharacterized protein</fullName>
    </submittedName>
</protein>
<sequence>MADPTANLGELAITGGPGRPKGSKNKATRYRALIDEAMSQDDERAIWQALIGLAKGCSEVPADVIAARLIMEYRYGKPRQVIEADVNIGLQELVFTVVPMSNESETNDGDPDP</sequence>
<organism evidence="2">
    <name type="scientific">marine sediment metagenome</name>
    <dbReference type="NCBI Taxonomy" id="412755"/>
    <lineage>
        <taxon>unclassified sequences</taxon>
        <taxon>metagenomes</taxon>
        <taxon>ecological metagenomes</taxon>
    </lineage>
</organism>